<reference evidence="1 2" key="1">
    <citation type="submission" date="2020-08" db="EMBL/GenBank/DDBJ databases">
        <title>Genomic Encyclopedia of Archaeal and Bacterial Type Strains, Phase II (KMG-II): from individual species to whole genera.</title>
        <authorList>
            <person name="Goeker M."/>
        </authorList>
    </citation>
    <scope>NUCLEOTIDE SEQUENCE [LARGE SCALE GENOMIC DNA]</scope>
    <source>
        <strain evidence="1 2">DSM 43850</strain>
    </source>
</reference>
<name>A0ABR6B8F6_9PSEU</name>
<gene>
    <name evidence="1" type="ORF">BC739_000339</name>
</gene>
<sequence length="43" mass="4678">MESDVLELQALPETEVEPLGPVMCCDTDWTSGQCTDIGPRCHA</sequence>
<dbReference type="EMBL" id="JACJID010000001">
    <property type="protein sequence ID" value="MBA8923142.1"/>
    <property type="molecule type" value="Genomic_DNA"/>
</dbReference>
<keyword evidence="2" id="KW-1185">Reference proteome</keyword>
<evidence type="ECO:0000313" key="2">
    <source>
        <dbReference type="Proteomes" id="UP000517916"/>
    </source>
</evidence>
<comment type="caution">
    <text evidence="1">The sequence shown here is derived from an EMBL/GenBank/DDBJ whole genome shotgun (WGS) entry which is preliminary data.</text>
</comment>
<evidence type="ECO:0000313" key="1">
    <source>
        <dbReference type="EMBL" id="MBA8923142.1"/>
    </source>
</evidence>
<organism evidence="1 2">
    <name type="scientific">Kutzneria viridogrisea</name>
    <dbReference type="NCBI Taxonomy" id="47990"/>
    <lineage>
        <taxon>Bacteria</taxon>
        <taxon>Bacillati</taxon>
        <taxon>Actinomycetota</taxon>
        <taxon>Actinomycetes</taxon>
        <taxon>Pseudonocardiales</taxon>
        <taxon>Pseudonocardiaceae</taxon>
        <taxon>Kutzneria</taxon>
    </lineage>
</organism>
<protein>
    <submittedName>
        <fullName evidence="1">Uncharacterized protein</fullName>
    </submittedName>
</protein>
<dbReference type="Proteomes" id="UP000517916">
    <property type="component" value="Unassembled WGS sequence"/>
</dbReference>
<accession>A0ABR6B8F6</accession>
<dbReference type="RefSeq" id="WP_268872225.1">
    <property type="nucleotide sequence ID" value="NZ_BAAABQ010000046.1"/>
</dbReference>
<proteinExistence type="predicted"/>